<evidence type="ECO:0000256" key="2">
    <source>
        <dbReference type="SAM" id="MobiDB-lite"/>
    </source>
</evidence>
<protein>
    <submittedName>
        <fullName evidence="4 5">Centrosomal protein of 112 kDa-like</fullName>
    </submittedName>
</protein>
<feature type="coiled-coil region" evidence="1">
    <location>
        <begin position="588"/>
        <end position="647"/>
    </location>
</feature>
<keyword evidence="1" id="KW-0175">Coiled coil</keyword>
<dbReference type="OrthoDB" id="1735671at2759"/>
<dbReference type="GeneID" id="105166750"/>
<dbReference type="Gramene" id="SIN_1009202.t">
    <property type="protein sequence ID" value="SIN_1009202.t"/>
    <property type="gene ID" value="SIN_1009202"/>
</dbReference>
<dbReference type="AlphaFoldDB" id="A0A6I9TK00"/>
<name>A0A6I9TK00_SESIN</name>
<dbReference type="RefSeq" id="XP_011084516.1">
    <property type="nucleotide sequence ID" value="XM_011086214.2"/>
</dbReference>
<dbReference type="Proteomes" id="UP000504604">
    <property type="component" value="Linkage group LG7"/>
</dbReference>
<organism evidence="3 4">
    <name type="scientific">Sesamum indicum</name>
    <name type="common">Oriental sesame</name>
    <name type="synonym">Sesamum orientale</name>
    <dbReference type="NCBI Taxonomy" id="4182"/>
    <lineage>
        <taxon>Eukaryota</taxon>
        <taxon>Viridiplantae</taxon>
        <taxon>Streptophyta</taxon>
        <taxon>Embryophyta</taxon>
        <taxon>Tracheophyta</taxon>
        <taxon>Spermatophyta</taxon>
        <taxon>Magnoliopsida</taxon>
        <taxon>eudicotyledons</taxon>
        <taxon>Gunneridae</taxon>
        <taxon>Pentapetalae</taxon>
        <taxon>asterids</taxon>
        <taxon>lamiids</taxon>
        <taxon>Lamiales</taxon>
        <taxon>Pedaliaceae</taxon>
        <taxon>Sesamum</taxon>
    </lineage>
</organism>
<feature type="compositionally biased region" description="Polar residues" evidence="2">
    <location>
        <begin position="451"/>
        <end position="468"/>
    </location>
</feature>
<reference evidence="4 5" key="1">
    <citation type="submission" date="2025-04" db="UniProtKB">
        <authorList>
            <consortium name="RefSeq"/>
        </authorList>
    </citation>
    <scope>IDENTIFICATION</scope>
</reference>
<accession>A0A6I9TK00</accession>
<sequence>MDEKGVFEEDIDSLYPMFFGVSCAFFALRLLPEPEICDEKWSEIRNRMLKGSAHLLGLLVWRVQKEVANSERFELLHKLKMAQKEIGELKRIRSEDAKANERVVSMFAAREQSWFDERKKLRQQIGALMNDLRVLEMKKEKTIAELGEKLKETEVILQSKDELIEEGERTRQETEEKLQKAETLAEELTETVKSEAQRHSSEISKHKTAFIELVSNQRQLEAEMGRAVRQLEATKEELDLVLEQKEELVLVNQRLSIELVKIHKDLEQKDQILSAMLRKSKLDTSEKEMLLKEVKLSKAKRKQAELETARWKAVSESKHEKHSSRSMLSKHVRAKQDAFLGGKMLHANGYPLENEQLEIRKGLEVFSQEIEQRHHLEIDAFAEQLRVKDEKLEAFRWRLMSMELESKRFQSHIEGLNHEIAQLRQKNMKLEGMLLDREAELHSLKEQLVLDSSSPNQQKQNFNPSRQDASVGPDAVWSKVKVIKRKSGRKKLEKKVIAEEVSQEVENDNVDGRSANEQLHDIVLTLESPNKEIKEGKVCASDTGPLEQESIDLEGVVNAETATSGKRSNSTWTMDVHALGISYKIKRLKQQLLLLERLTGKKENCEDNDQNNPYCGWKGFNAAMSILNKQVDRYQNLQGKIDDLCKRMHGNNLNSNCGGSTIARPEDGTKRLEQFLEETFQLQRYIVATGQKLIEVQAKIVSGFLENAEDIEKPESFDMKRYADIIKTLFREVQRGLEVRISRLIGDLEGTLAFDGFHTSQK</sequence>
<proteinExistence type="predicted"/>
<keyword evidence="3" id="KW-1185">Reference proteome</keyword>
<dbReference type="PROSITE" id="PS51257">
    <property type="entry name" value="PROKAR_LIPOPROTEIN"/>
    <property type="match status" value="1"/>
</dbReference>
<dbReference type="KEGG" id="sind:105166750"/>
<dbReference type="RefSeq" id="XP_011084515.1">
    <property type="nucleotide sequence ID" value="XM_011086213.2"/>
</dbReference>
<feature type="region of interest" description="Disordered" evidence="2">
    <location>
        <begin position="451"/>
        <end position="472"/>
    </location>
</feature>
<dbReference type="PANTHER" id="PTHR47747">
    <property type="entry name" value="RIBONUCLEASE P PROTEIN SUBUNIT P38-LIKE PROTEIN"/>
    <property type="match status" value="1"/>
</dbReference>
<evidence type="ECO:0000313" key="4">
    <source>
        <dbReference type="RefSeq" id="XP_011084515.1"/>
    </source>
</evidence>
<feature type="coiled-coil region" evidence="1">
    <location>
        <begin position="118"/>
        <end position="251"/>
    </location>
</feature>
<evidence type="ECO:0000313" key="5">
    <source>
        <dbReference type="RefSeq" id="XP_011084516.1"/>
    </source>
</evidence>
<dbReference type="PANTHER" id="PTHR47747:SF2">
    <property type="entry name" value="RIBONUCLEASE P PROTEIN SUBUNIT P38-LIKE PROTEIN"/>
    <property type="match status" value="1"/>
</dbReference>
<evidence type="ECO:0000256" key="1">
    <source>
        <dbReference type="SAM" id="Coils"/>
    </source>
</evidence>
<gene>
    <name evidence="4 5" type="primary">LOC105166750</name>
</gene>
<feature type="coiled-coil region" evidence="1">
    <location>
        <begin position="406"/>
        <end position="440"/>
    </location>
</feature>
<evidence type="ECO:0000313" key="3">
    <source>
        <dbReference type="Proteomes" id="UP000504604"/>
    </source>
</evidence>